<dbReference type="InterPro" id="IPR026591">
    <property type="entry name" value="Sirtuin_cat_small_dom_sf"/>
</dbReference>
<evidence type="ECO:0000256" key="4">
    <source>
        <dbReference type="ARBA" id="ARBA00023027"/>
    </source>
</evidence>
<dbReference type="SUPFAM" id="SSF52467">
    <property type="entry name" value="DHS-like NAD/FAD-binding domain"/>
    <property type="match status" value="1"/>
</dbReference>
<evidence type="ECO:0000256" key="2">
    <source>
        <dbReference type="ARBA" id="ARBA00006924"/>
    </source>
</evidence>
<dbReference type="Gene3D" id="3.30.1600.10">
    <property type="entry name" value="SIR2/SIRT2 'Small Domain"/>
    <property type="match status" value="1"/>
</dbReference>
<dbReference type="InterPro" id="IPR029035">
    <property type="entry name" value="DHS-like_NAD/FAD-binding_dom"/>
</dbReference>
<dbReference type="Pfam" id="PF21669">
    <property type="entry name" value="SHLD2_OB1"/>
    <property type="match status" value="1"/>
</dbReference>
<feature type="domain" description="Deacetylase sirtuin-type" evidence="8">
    <location>
        <begin position="330"/>
        <end position="640"/>
    </location>
</feature>
<keyword evidence="3" id="KW-0808">Transferase</keyword>
<feature type="compositionally biased region" description="Polar residues" evidence="7">
    <location>
        <begin position="686"/>
        <end position="700"/>
    </location>
</feature>
<accession>D8Q1N0</accession>
<evidence type="ECO:0000313" key="10">
    <source>
        <dbReference type="Proteomes" id="UP000007431"/>
    </source>
</evidence>
<evidence type="ECO:0000256" key="3">
    <source>
        <dbReference type="ARBA" id="ARBA00022679"/>
    </source>
</evidence>
<dbReference type="AlphaFoldDB" id="D8Q1N0"/>
<keyword evidence="4" id="KW-0520">NAD</keyword>
<dbReference type="EMBL" id="GL377305">
    <property type="protein sequence ID" value="EFI97965.1"/>
    <property type="molecule type" value="Genomic_DNA"/>
</dbReference>
<dbReference type="KEGG" id="scm:SCHCO_02497614"/>
<protein>
    <recommendedName>
        <fullName evidence="8">Deacetylase sirtuin-type domain-containing protein</fullName>
    </recommendedName>
</protein>
<comment type="caution">
    <text evidence="6">Lacks conserved residue(s) required for the propagation of feature annotation.</text>
</comment>
<feature type="region of interest" description="Disordered" evidence="7">
    <location>
        <begin position="684"/>
        <end position="781"/>
    </location>
</feature>
<dbReference type="GO" id="GO:0070403">
    <property type="term" value="F:NAD+ binding"/>
    <property type="evidence" value="ECO:0007669"/>
    <property type="project" value="InterPro"/>
</dbReference>
<feature type="compositionally biased region" description="Polar residues" evidence="7">
    <location>
        <begin position="758"/>
        <end position="781"/>
    </location>
</feature>
<dbReference type="eggNOG" id="KOG2683">
    <property type="taxonomic scope" value="Eukaryota"/>
</dbReference>
<evidence type="ECO:0000256" key="6">
    <source>
        <dbReference type="PROSITE-ProRule" id="PRU00236"/>
    </source>
</evidence>
<evidence type="ECO:0000259" key="8">
    <source>
        <dbReference type="PROSITE" id="PS50305"/>
    </source>
</evidence>
<feature type="region of interest" description="Disordered" evidence="7">
    <location>
        <begin position="797"/>
        <end position="851"/>
    </location>
</feature>
<dbReference type="GO" id="GO:0017136">
    <property type="term" value="F:histone deacetylase activity, NAD-dependent"/>
    <property type="evidence" value="ECO:0007669"/>
    <property type="project" value="TreeGrafter"/>
</dbReference>
<evidence type="ECO:0000256" key="7">
    <source>
        <dbReference type="SAM" id="MobiDB-lite"/>
    </source>
</evidence>
<dbReference type="PANTHER" id="PTHR11085:SF10">
    <property type="entry name" value="NAD-DEPENDENT PROTEIN DEACYLASE SIRTUIN-5, MITOCHONDRIAL-RELATED"/>
    <property type="match status" value="1"/>
</dbReference>
<dbReference type="PROSITE" id="PS50305">
    <property type="entry name" value="SIRTUIN"/>
    <property type="match status" value="1"/>
</dbReference>
<dbReference type="Pfam" id="PF02146">
    <property type="entry name" value="SIR2"/>
    <property type="match status" value="1"/>
</dbReference>
<dbReference type="InterPro" id="IPR049507">
    <property type="entry name" value="SHLD2_OB1"/>
</dbReference>
<evidence type="ECO:0000256" key="5">
    <source>
        <dbReference type="ARBA" id="ARBA00023128"/>
    </source>
</evidence>
<dbReference type="PANTHER" id="PTHR11085">
    <property type="entry name" value="NAD-DEPENDENT PROTEIN DEACYLASE SIRTUIN-5, MITOCHONDRIAL-RELATED"/>
    <property type="match status" value="1"/>
</dbReference>
<keyword evidence="10" id="KW-1185">Reference proteome</keyword>
<sequence length="851" mass="93249">MTLPSELPIYPPATLEASSARISLVYKNTIFHEDEEEDGSAGASQGDSGSFEVTVEQSAYISWPSTASVSRRVSCSRAYAVDSASAALASVSRLPRGDETQDETQSSAAYSNSSSIAHFPAFRFSLHALNSLSELHVPGKSNPAGSDKPAPNFFGAAKKEAAKSPQRRVTLLLALLEVDGPDTVRVKAGTDAGREVSVLRMVLGDEAGKVCKLTAWREVADAWAAAGVRRGDVVLLENVNAACEPGTSPSLTASPFLQSRLEICYRTMPAERSDYLLRPDLRLGGIDPALRRVEAVVRWFEQMARLEPASMRNVPTIPASILAASSAAATKILPAEAAERVATFLAPGDVTVITGAGISVDSGIRAYRGHDGRYMNPDYKPIFYHELVDPTPVGHLFRQRYWLRSYLGYPPVRDALPNTSHYALAALQHSSIVTRLVTQNVDGLHHRALARVWGPAQMQERILELHGTLHQVRCRRGHLIDRGTFQDWLSGANPRWKEFAEDFERTGQQPRTNPDGDVAIEHLGVSYKDFVIPECPTCLQEHTHNNVHKPEVIFFGESIPEYWKERSIHDVEHASRVMLIGTTLATYSAFRLVKHALELKKPVLLLNVGPTRADGLPGVEKIEIASGAILRDVVRLVLKAGGCRDPHKGPRAARVLAPTTFPLPFLTFPTAVVAAVLNVRRRQQHPRLQQVSRGPPASQTCPPPRRATEDPLPSNLVLYNIRSDKARCPKSDRHAPPPVATSRLRRPRSHTAPAAPTLWQSPGSGARTTCATTRWPRSSTPTMYNVGSATIVSSYPRRACGTSTTGPFTRTDARDGGHRPSRRRASRQPRPSRQSLRRPPHPRPPLSHPQA</sequence>
<dbReference type="GeneID" id="9590991"/>
<dbReference type="Proteomes" id="UP000007431">
    <property type="component" value="Unassembled WGS sequence"/>
</dbReference>
<comment type="similarity">
    <text evidence="2">Belongs to the sirtuin family. Class I subfamily.</text>
</comment>
<dbReference type="InterPro" id="IPR026590">
    <property type="entry name" value="Ssirtuin_cat_dom"/>
</dbReference>
<dbReference type="Gene3D" id="3.40.50.1220">
    <property type="entry name" value="TPP-binding domain"/>
    <property type="match status" value="1"/>
</dbReference>
<dbReference type="HOGENOM" id="CLU_335280_0_0_1"/>
<name>D8Q1N0_SCHCM</name>
<dbReference type="OrthoDB" id="424302at2759"/>
<gene>
    <name evidence="9" type="ORF">SCHCODRAFT_256939</name>
</gene>
<feature type="compositionally biased region" description="Basic and acidic residues" evidence="7">
    <location>
        <begin position="722"/>
        <end position="735"/>
    </location>
</feature>
<dbReference type="GO" id="GO:0005739">
    <property type="term" value="C:mitochondrion"/>
    <property type="evidence" value="ECO:0007669"/>
    <property type="project" value="UniProtKB-SubCell"/>
</dbReference>
<organism evidence="10">
    <name type="scientific">Schizophyllum commune (strain H4-8 / FGSC 9210)</name>
    <name type="common">Split gill fungus</name>
    <dbReference type="NCBI Taxonomy" id="578458"/>
    <lineage>
        <taxon>Eukaryota</taxon>
        <taxon>Fungi</taxon>
        <taxon>Dikarya</taxon>
        <taxon>Basidiomycota</taxon>
        <taxon>Agaricomycotina</taxon>
        <taxon>Agaricomycetes</taxon>
        <taxon>Agaricomycetidae</taxon>
        <taxon>Agaricales</taxon>
        <taxon>Schizophyllaceae</taxon>
        <taxon>Schizophyllum</taxon>
    </lineage>
</organism>
<dbReference type="RefSeq" id="XP_003032868.1">
    <property type="nucleotide sequence ID" value="XM_003032822.1"/>
</dbReference>
<dbReference type="InterPro" id="IPR050134">
    <property type="entry name" value="NAD-dep_sirtuin_deacylases"/>
</dbReference>
<dbReference type="InterPro" id="IPR012340">
    <property type="entry name" value="NA-bd_OB-fold"/>
</dbReference>
<feature type="compositionally biased region" description="Pro residues" evidence="7">
    <location>
        <begin position="842"/>
        <end position="851"/>
    </location>
</feature>
<dbReference type="InterPro" id="IPR003000">
    <property type="entry name" value="Sirtuin"/>
</dbReference>
<dbReference type="InParanoid" id="D8Q1N0"/>
<dbReference type="VEuPathDB" id="FungiDB:SCHCODRAFT_02497614"/>
<reference evidence="9 10" key="1">
    <citation type="journal article" date="2010" name="Nat. Biotechnol.">
        <title>Genome sequence of the model mushroom Schizophyllum commune.</title>
        <authorList>
            <person name="Ohm R.A."/>
            <person name="de Jong J.F."/>
            <person name="Lugones L.G."/>
            <person name="Aerts A."/>
            <person name="Kothe E."/>
            <person name="Stajich J.E."/>
            <person name="de Vries R.P."/>
            <person name="Record E."/>
            <person name="Levasseur A."/>
            <person name="Baker S.E."/>
            <person name="Bartholomew K.A."/>
            <person name="Coutinho P.M."/>
            <person name="Erdmann S."/>
            <person name="Fowler T.J."/>
            <person name="Gathman A.C."/>
            <person name="Lombard V."/>
            <person name="Henrissat B."/>
            <person name="Knabe N."/>
            <person name="Kuees U."/>
            <person name="Lilly W.W."/>
            <person name="Lindquist E."/>
            <person name="Lucas S."/>
            <person name="Magnuson J.K."/>
            <person name="Piumi F."/>
            <person name="Raudaskoski M."/>
            <person name="Salamov A."/>
            <person name="Schmutz J."/>
            <person name="Schwarze F.W.M.R."/>
            <person name="vanKuyk P.A."/>
            <person name="Horton J.S."/>
            <person name="Grigoriev I.V."/>
            <person name="Woesten H.A.B."/>
        </authorList>
    </citation>
    <scope>NUCLEOTIDE SEQUENCE [LARGE SCALE GENOMIC DNA]</scope>
    <source>
        <strain evidence="10">H4-8 / FGSC 9210</strain>
    </source>
</reference>
<proteinExistence type="inferred from homology"/>
<dbReference type="STRING" id="578458.D8Q1N0"/>
<keyword evidence="5" id="KW-0496">Mitochondrion</keyword>
<dbReference type="Gene3D" id="2.40.50.140">
    <property type="entry name" value="Nucleic acid-binding proteins"/>
    <property type="match status" value="1"/>
</dbReference>
<evidence type="ECO:0000256" key="1">
    <source>
        <dbReference type="ARBA" id="ARBA00004173"/>
    </source>
</evidence>
<comment type="subcellular location">
    <subcellularLocation>
        <location evidence="1">Mitochondrion</location>
    </subcellularLocation>
</comment>
<evidence type="ECO:0000313" key="9">
    <source>
        <dbReference type="EMBL" id="EFI97965.1"/>
    </source>
</evidence>